<dbReference type="Proteomes" id="UP001151071">
    <property type="component" value="Unassembled WGS sequence"/>
</dbReference>
<dbReference type="EMBL" id="JAPYYP010000008">
    <property type="protein sequence ID" value="MDA5108520.1"/>
    <property type="molecule type" value="Genomic_DNA"/>
</dbReference>
<organism evidence="1 2">
    <name type="scientific">Brevibacillus thermoruber</name>
    <dbReference type="NCBI Taxonomy" id="33942"/>
    <lineage>
        <taxon>Bacteria</taxon>
        <taxon>Bacillati</taxon>
        <taxon>Bacillota</taxon>
        <taxon>Bacilli</taxon>
        <taxon>Bacillales</taxon>
        <taxon>Paenibacillaceae</taxon>
        <taxon>Brevibacillus</taxon>
    </lineage>
</organism>
<keyword evidence="2" id="KW-1185">Reference proteome</keyword>
<reference evidence="1" key="1">
    <citation type="submission" date="2022-12" db="EMBL/GenBank/DDBJ databases">
        <title>Draft genome sequence of the thermophilic strain Brevibacillus thermoruber HT42, isolated from Los Humeros, Puebla, Mexico, with biotechnological potential.</title>
        <authorList>
            <person name="Lara Sanchez J."/>
            <person name="Solis Palacios R."/>
            <person name="Bustos Baena A.S."/>
            <person name="Ruz Baez A.E."/>
            <person name="Espinosa Luna G."/>
            <person name="Oliart Ros R.M."/>
        </authorList>
    </citation>
    <scope>NUCLEOTIDE SEQUENCE</scope>
    <source>
        <strain evidence="1">HT42</strain>
    </source>
</reference>
<proteinExistence type="predicted"/>
<dbReference type="Pfam" id="PF04134">
    <property type="entry name" value="DCC1-like"/>
    <property type="match status" value="1"/>
</dbReference>
<protein>
    <submittedName>
        <fullName evidence="1">Thiol-disulfide oxidoreductase DCC family protein</fullName>
    </submittedName>
</protein>
<dbReference type="PANTHER" id="PTHR33639:SF2">
    <property type="entry name" value="DUF393 DOMAIN-CONTAINING PROTEIN"/>
    <property type="match status" value="1"/>
</dbReference>
<comment type="caution">
    <text evidence="1">The sequence shown here is derived from an EMBL/GenBank/DDBJ whole genome shotgun (WGS) entry which is preliminary data.</text>
</comment>
<dbReference type="PANTHER" id="PTHR33639">
    <property type="entry name" value="THIOL-DISULFIDE OXIDOREDUCTASE DCC"/>
    <property type="match status" value="1"/>
</dbReference>
<dbReference type="RefSeq" id="WP_271139980.1">
    <property type="nucleotide sequence ID" value="NZ_JAPYYP010000008.1"/>
</dbReference>
<gene>
    <name evidence="1" type="ORF">O3V59_09115</name>
</gene>
<sequence length="138" mass="15951">MNKPPRSEAILLFDGVCNLCHGAVRFIIPRDPSGRICFASLQSETGRRLLARHGFPADELRTVVLIEGDSLYTRSDAMLRVGRKLNGWWPLLSSLGLVIPRPVRDCVYNWIARNRYRWFGRQEQCLLPTPEIRQRFVE</sequence>
<dbReference type="GO" id="GO:0015035">
    <property type="term" value="F:protein-disulfide reductase activity"/>
    <property type="evidence" value="ECO:0007669"/>
    <property type="project" value="InterPro"/>
</dbReference>
<name>A0A9X3TQG6_9BACL</name>
<evidence type="ECO:0000313" key="1">
    <source>
        <dbReference type="EMBL" id="MDA5108520.1"/>
    </source>
</evidence>
<dbReference type="AlphaFoldDB" id="A0A9X3TQG6"/>
<evidence type="ECO:0000313" key="2">
    <source>
        <dbReference type="Proteomes" id="UP001151071"/>
    </source>
</evidence>
<dbReference type="InterPro" id="IPR052927">
    <property type="entry name" value="DCC_oxidoreductase"/>
</dbReference>
<dbReference type="InterPro" id="IPR007263">
    <property type="entry name" value="DCC1-like"/>
</dbReference>
<accession>A0A9X3TQG6</accession>